<evidence type="ECO:0000313" key="1">
    <source>
        <dbReference type="EMBL" id="KAK2710847.1"/>
    </source>
</evidence>
<dbReference type="EMBL" id="JAVRJZ010000016">
    <property type="protein sequence ID" value="KAK2710847.1"/>
    <property type="molecule type" value="Genomic_DNA"/>
</dbReference>
<protein>
    <submittedName>
        <fullName evidence="1">Uncharacterized protein</fullName>
    </submittedName>
</protein>
<comment type="caution">
    <text evidence="1">The sequence shown here is derived from an EMBL/GenBank/DDBJ whole genome shotgun (WGS) entry which is preliminary data.</text>
</comment>
<sequence length="473" mass="53828">MKIKNLDGFLSDLLYDGSQIEPTILKAVWYLVAANCPPSHNASHQLLKILRNSGDLKEVCTDDIVILEWSHGCDLICQDLGRSTLRFFIEYGDSCHLPTDNSRIFESLMSIITSDCDKKAFEFAKMVLRSSERHSDYLAELICESLTKILLKSPKADYSLYALLKLLCECVEAETTKNRGLDERMVAIVVGNLPKVCEDDSIYIDIFSVACDFLQMCLLHAKEECANRSAMLIASEANFTKVLMDIFQTDTAKAKILNLVTTLAALLPPDFYCESSLLLDMDSLLSRLDNCPFEDMISGLQIFLLALKTNFNVSFVQFKVDDETLFFEVLLWKLENLAIKYSSIADDLIWVCIVEFLKLAHKKEFLEDMLSRETSLLHILKLKFDVNSLLDLPYECLLFINVLVYLTYRANDPPLNDEMKEVFEFIRNKASLTVKNMPCDFYQGSKSLFSEKDGSDLKFPIFREVANAFGIPL</sequence>
<dbReference type="Proteomes" id="UP001187531">
    <property type="component" value="Unassembled WGS sequence"/>
</dbReference>
<gene>
    <name evidence="1" type="ORF">QYM36_012139</name>
</gene>
<proteinExistence type="predicted"/>
<name>A0AA88KZK9_ARTSF</name>
<evidence type="ECO:0000313" key="2">
    <source>
        <dbReference type="Proteomes" id="UP001187531"/>
    </source>
</evidence>
<organism evidence="1 2">
    <name type="scientific">Artemia franciscana</name>
    <name type="common">Brine shrimp</name>
    <name type="synonym">Artemia sanfranciscana</name>
    <dbReference type="NCBI Taxonomy" id="6661"/>
    <lineage>
        <taxon>Eukaryota</taxon>
        <taxon>Metazoa</taxon>
        <taxon>Ecdysozoa</taxon>
        <taxon>Arthropoda</taxon>
        <taxon>Crustacea</taxon>
        <taxon>Branchiopoda</taxon>
        <taxon>Anostraca</taxon>
        <taxon>Artemiidae</taxon>
        <taxon>Artemia</taxon>
    </lineage>
</organism>
<accession>A0AA88KZK9</accession>
<keyword evidence="2" id="KW-1185">Reference proteome</keyword>
<dbReference type="AlphaFoldDB" id="A0AA88KZK9"/>
<reference evidence="1" key="1">
    <citation type="submission" date="2023-07" db="EMBL/GenBank/DDBJ databases">
        <title>Chromosome-level genome assembly of Artemia franciscana.</title>
        <authorList>
            <person name="Jo E."/>
        </authorList>
    </citation>
    <scope>NUCLEOTIDE SEQUENCE</scope>
    <source>
        <tissue evidence="1">Whole body</tissue>
    </source>
</reference>